<evidence type="ECO:0008006" key="3">
    <source>
        <dbReference type="Google" id="ProtNLM"/>
    </source>
</evidence>
<proteinExistence type="predicted"/>
<name>A0ABQ6BNB8_9CAUL</name>
<keyword evidence="2" id="KW-1185">Reference proteome</keyword>
<dbReference type="InterPro" id="IPR010921">
    <property type="entry name" value="Trp_repressor/repl_initiator"/>
</dbReference>
<dbReference type="RefSeq" id="WP_284223688.1">
    <property type="nucleotide sequence ID" value="NZ_BSOY01000110.1"/>
</dbReference>
<evidence type="ECO:0000313" key="2">
    <source>
        <dbReference type="Proteomes" id="UP001156921"/>
    </source>
</evidence>
<reference evidence="2" key="1">
    <citation type="journal article" date="2019" name="Int. J. Syst. Evol. Microbiol.">
        <title>The Global Catalogue of Microorganisms (GCM) 10K type strain sequencing project: providing services to taxonomists for standard genome sequencing and annotation.</title>
        <authorList>
            <consortium name="The Broad Institute Genomics Platform"/>
            <consortium name="The Broad Institute Genome Sequencing Center for Infectious Disease"/>
            <person name="Wu L."/>
            <person name="Ma J."/>
        </authorList>
    </citation>
    <scope>NUCLEOTIDE SEQUENCE [LARGE SCALE GENOMIC DNA]</scope>
    <source>
        <strain evidence="2">NBRC 110107</strain>
    </source>
</reference>
<accession>A0ABQ6BNB8</accession>
<dbReference type="Proteomes" id="UP001156921">
    <property type="component" value="Unassembled WGS sequence"/>
</dbReference>
<dbReference type="SUPFAM" id="SSF48295">
    <property type="entry name" value="TrpR-like"/>
    <property type="match status" value="1"/>
</dbReference>
<organism evidence="1 2">
    <name type="scientific">Brevundimonas denitrificans</name>
    <dbReference type="NCBI Taxonomy" id="1443434"/>
    <lineage>
        <taxon>Bacteria</taxon>
        <taxon>Pseudomonadati</taxon>
        <taxon>Pseudomonadota</taxon>
        <taxon>Alphaproteobacteria</taxon>
        <taxon>Caulobacterales</taxon>
        <taxon>Caulobacteraceae</taxon>
        <taxon>Brevundimonas</taxon>
    </lineage>
</organism>
<comment type="caution">
    <text evidence="1">The sequence shown here is derived from an EMBL/GenBank/DDBJ whole genome shotgun (WGS) entry which is preliminary data.</text>
</comment>
<protein>
    <recommendedName>
        <fullName evidence="3">Chromosomal replication initiator DnaA</fullName>
    </recommendedName>
</protein>
<dbReference type="EMBL" id="BSOY01000110">
    <property type="protein sequence ID" value="GLS02776.1"/>
    <property type="molecule type" value="Genomic_DNA"/>
</dbReference>
<sequence>MIDSYRVPVTDADRIRAGLALQLVAAATGISVEKMTASVRLKGRACRARWLALYTAYVTFGWPLDRVAHAFGLNRATAAAACRWAEDGRDHPSVDALLDRLEFCVNQLLEAPACELPA</sequence>
<dbReference type="Gene3D" id="1.10.1750.10">
    <property type="match status" value="1"/>
</dbReference>
<evidence type="ECO:0000313" key="1">
    <source>
        <dbReference type="EMBL" id="GLS02776.1"/>
    </source>
</evidence>
<gene>
    <name evidence="1" type="ORF">GCM10007859_28070</name>
</gene>